<dbReference type="EMBL" id="CP158281">
    <property type="protein sequence ID" value="XBV89326.1"/>
    <property type="molecule type" value="Genomic_DNA"/>
</dbReference>
<evidence type="ECO:0000313" key="1">
    <source>
        <dbReference type="EMBL" id="XBV89326.1"/>
    </source>
</evidence>
<dbReference type="KEGG" id="bkr:AAFP32_00915"/>
<dbReference type="AlphaFoldDB" id="A0AAU7ULP8"/>
<dbReference type="InterPro" id="IPR045920">
    <property type="entry name" value="DUF6339"/>
</dbReference>
<proteinExistence type="predicted"/>
<dbReference type="RefSeq" id="WP_350270231.1">
    <property type="nucleotide sequence ID" value="NZ_CP158281.1"/>
</dbReference>
<gene>
    <name evidence="1" type="ORF">AAFP32_00915</name>
</gene>
<organism evidence="1">
    <name type="scientific">Brevibacterium koreense</name>
    <dbReference type="NCBI Taxonomy" id="3140787"/>
    <lineage>
        <taxon>Bacteria</taxon>
        <taxon>Bacillati</taxon>
        <taxon>Actinomycetota</taxon>
        <taxon>Actinomycetes</taxon>
        <taxon>Micrococcales</taxon>
        <taxon>Brevibacteriaceae</taxon>
        <taxon>Brevibacterium</taxon>
    </lineage>
</organism>
<protein>
    <submittedName>
        <fullName evidence="1">Uncharacterized protein</fullName>
    </submittedName>
</protein>
<name>A0AAU7ULP8_9MICO</name>
<accession>A0AAU7ULP8</accession>
<sequence>MKGNVLYPRVDAKEIHRIQRGFVLSFDSGVEFSDVAFDAALNGPRAFPPTGGARMGEAELRGLRQACIDSLNQSSNYSGLPGTTAFDIAIGRTLFHAGRQSIGEFGDPHVWDFLTLILLPDLAAKRLAMGTASTVGGQSFQKRVTGGDRRHVFQRLWKRWLIFGPEIAEGGKLTEDDYGVTIERLITNRPRIAQAVAGAIIGSKYSGSERRDYSRIFMRKLQQTSGLVQIPEDDDSYLQDVIDAIHRQTIESIDREK</sequence>
<reference evidence="1" key="1">
    <citation type="submission" date="2024-06" db="EMBL/GenBank/DDBJ databases">
        <title>Brevibacterium koreense sp. nov., isolated from jogae-jeotgal, a Korean fermented seafood.</title>
        <authorList>
            <person name="Whon T.W."/>
            <person name="Nam S."/>
            <person name="Kim Y."/>
        </authorList>
    </citation>
    <scope>NUCLEOTIDE SEQUENCE</scope>
    <source>
        <strain evidence="1">CBA3109</strain>
    </source>
</reference>
<dbReference type="Pfam" id="PF19866">
    <property type="entry name" value="DUF6339"/>
    <property type="match status" value="1"/>
</dbReference>